<evidence type="ECO:0000256" key="7">
    <source>
        <dbReference type="ARBA" id="ARBA00022777"/>
    </source>
</evidence>
<evidence type="ECO:0000313" key="13">
    <source>
        <dbReference type="EMBL" id="POR03941.1"/>
    </source>
</evidence>
<keyword evidence="2 11" id="KW-0723">Serine/threonine-protein kinase</keyword>
<comment type="function">
    <text evidence="11">A protein kinase that phosphorylates Ser and Thr residues. Probably acts to suppress the effects of stress linked to accumulation of reactive oxygen species. Probably involved in the extracytoplasmic stress response.</text>
</comment>
<dbReference type="GO" id="GO:0004674">
    <property type="term" value="F:protein serine/threonine kinase activity"/>
    <property type="evidence" value="ECO:0007669"/>
    <property type="project" value="UniProtKB-UniRule"/>
</dbReference>
<keyword evidence="3 11" id="KW-0597">Phosphoprotein</keyword>
<comment type="cofactor">
    <cofactor evidence="11">
        <name>Mg(2+)</name>
        <dbReference type="ChEBI" id="CHEBI:18420"/>
    </cofactor>
</comment>
<keyword evidence="4 11" id="KW-0808">Transferase</keyword>
<dbReference type="GO" id="GO:0106310">
    <property type="term" value="F:protein serine kinase activity"/>
    <property type="evidence" value="ECO:0007669"/>
    <property type="project" value="RHEA"/>
</dbReference>
<feature type="site" description="ATP" evidence="11">
    <location>
        <position position="38"/>
    </location>
</feature>
<keyword evidence="8 11" id="KW-0067">ATP-binding</keyword>
<proteinExistence type="inferred from homology"/>
<dbReference type="GO" id="GO:0000287">
    <property type="term" value="F:magnesium ion binding"/>
    <property type="evidence" value="ECO:0007669"/>
    <property type="project" value="UniProtKB-UniRule"/>
</dbReference>
<protein>
    <recommendedName>
        <fullName evidence="11">Stress response kinase A</fullName>
        <ecNumber evidence="11">2.7.11.1</ecNumber>
    </recommendedName>
    <alternativeName>
        <fullName evidence="11">Serine/threonine-protein kinase SrkA</fullName>
    </alternativeName>
</protein>
<dbReference type="Gene3D" id="3.30.200.70">
    <property type="match status" value="1"/>
</dbReference>
<keyword evidence="1 11" id="KW-0963">Cytoplasm</keyword>
<dbReference type="AlphaFoldDB" id="A0A2S4JWQ8"/>
<dbReference type="PANTHER" id="PTHR39573:SF1">
    <property type="entry name" value="STRESS RESPONSE KINASE A"/>
    <property type="match status" value="1"/>
</dbReference>
<evidence type="ECO:0000256" key="8">
    <source>
        <dbReference type="ARBA" id="ARBA00022840"/>
    </source>
</evidence>
<feature type="active site" description="Proton acceptor" evidence="11">
    <location>
        <position position="228"/>
    </location>
</feature>
<sequence>MSAAAPGSFDELTPHVVTMAVEAFFPFSLDGTVEPYASYVNRVYGLRSDEGEPLVAKFYRPGRWSREAILEEHRFLADLALRDVPVVAPRADSEGDTLFEIEIEVEPGQRGSCDEPAGEEAAPRGTRTFLFALFPRRGGRSFDAEADQDWFRLGSIVGRMHAVAAGEEAPQRVLLDPRKWTGAYAGELLREGVVHGGCAAEFDEVVQSALERIQPLFEGVPLHRLHGDCHRGNILDRPGEGLLLIDFDDMMTGPAVQDLWLLLPDHVQEARRELELLLEGYEQFRPFRREQIELVEPLRFMRMIHFLAWRARQRHDYWFRGNFPDWGNEAFWIKEIEDLREQSRYF</sequence>
<dbReference type="NCBIfam" id="NF008738">
    <property type="entry name" value="PRK11768.1"/>
    <property type="match status" value="1"/>
</dbReference>
<dbReference type="GO" id="GO:0005524">
    <property type="term" value="F:ATP binding"/>
    <property type="evidence" value="ECO:0007669"/>
    <property type="project" value="UniProtKB-UniRule"/>
</dbReference>
<feature type="binding site" evidence="11">
    <location>
        <position position="233"/>
    </location>
    <ligand>
        <name>Mg(2+)</name>
        <dbReference type="ChEBI" id="CHEBI:18420"/>
    </ligand>
</feature>
<dbReference type="Gene3D" id="1.10.510.10">
    <property type="entry name" value="Transferase(Phosphotransferase) domain 1"/>
    <property type="match status" value="1"/>
</dbReference>
<gene>
    <name evidence="11" type="primary">srkA</name>
    <name evidence="13" type="ORF">AU468_04545</name>
</gene>
<reference evidence="14" key="1">
    <citation type="submission" date="2015-12" db="EMBL/GenBank/DDBJ databases">
        <authorList>
            <person name="Lodha T.D."/>
            <person name="Chintalapati S."/>
            <person name="Chintalapati V.R."/>
            <person name="Sravanthi T."/>
        </authorList>
    </citation>
    <scope>NUCLEOTIDE SEQUENCE [LARGE SCALE GENOMIC DNA]</scope>
    <source>
        <strain evidence="14">JC133</strain>
    </source>
</reference>
<evidence type="ECO:0000256" key="11">
    <source>
        <dbReference type="HAMAP-Rule" id="MF_01497"/>
    </source>
</evidence>
<name>A0A2S4JWQ8_9SPIO</name>
<dbReference type="Proteomes" id="UP000237350">
    <property type="component" value="Unassembled WGS sequence"/>
</dbReference>
<evidence type="ECO:0000259" key="12">
    <source>
        <dbReference type="Pfam" id="PF01636"/>
    </source>
</evidence>
<comment type="caution">
    <text evidence="13">The sequence shown here is derived from an EMBL/GenBank/DDBJ whole genome shotgun (WGS) entry which is preliminary data.</text>
</comment>
<accession>A0A2S4JWQ8</accession>
<evidence type="ECO:0000256" key="9">
    <source>
        <dbReference type="ARBA" id="ARBA00022842"/>
    </source>
</evidence>
<dbReference type="RefSeq" id="WP_103679704.1">
    <property type="nucleotide sequence ID" value="NZ_LPWH01000051.1"/>
</dbReference>
<organism evidence="13 14">
    <name type="scientific">Alkalispirochaeta sphaeroplastigenens</name>
    <dbReference type="NCBI Taxonomy" id="1187066"/>
    <lineage>
        <taxon>Bacteria</taxon>
        <taxon>Pseudomonadati</taxon>
        <taxon>Spirochaetota</taxon>
        <taxon>Spirochaetia</taxon>
        <taxon>Spirochaetales</taxon>
        <taxon>Spirochaetaceae</taxon>
        <taxon>Alkalispirochaeta</taxon>
    </lineage>
</organism>
<keyword evidence="9 11" id="KW-0460">Magnesium</keyword>
<comment type="catalytic activity">
    <reaction evidence="11">
        <text>L-seryl-[protein] + ATP = O-phospho-L-seryl-[protein] + ADP + H(+)</text>
        <dbReference type="Rhea" id="RHEA:17989"/>
        <dbReference type="Rhea" id="RHEA-COMP:9863"/>
        <dbReference type="Rhea" id="RHEA-COMP:11604"/>
        <dbReference type="ChEBI" id="CHEBI:15378"/>
        <dbReference type="ChEBI" id="CHEBI:29999"/>
        <dbReference type="ChEBI" id="CHEBI:30616"/>
        <dbReference type="ChEBI" id="CHEBI:83421"/>
        <dbReference type="ChEBI" id="CHEBI:456216"/>
        <dbReference type="EC" id="2.7.11.1"/>
    </reaction>
</comment>
<evidence type="ECO:0000256" key="6">
    <source>
        <dbReference type="ARBA" id="ARBA00022741"/>
    </source>
</evidence>
<dbReference type="HAMAP" id="MF_01497">
    <property type="entry name" value="SrkA_kinase"/>
    <property type="match status" value="1"/>
</dbReference>
<dbReference type="PANTHER" id="PTHR39573">
    <property type="entry name" value="STRESS RESPONSE KINASE A"/>
    <property type="match status" value="1"/>
</dbReference>
<evidence type="ECO:0000256" key="1">
    <source>
        <dbReference type="ARBA" id="ARBA00022490"/>
    </source>
</evidence>
<dbReference type="SUPFAM" id="SSF56112">
    <property type="entry name" value="Protein kinase-like (PK-like)"/>
    <property type="match status" value="1"/>
</dbReference>
<keyword evidence="10 11" id="KW-0346">Stress response</keyword>
<comment type="similarity">
    <text evidence="11">Belongs to the SrkA/RdoA protein kinase family.</text>
</comment>
<dbReference type="Gene3D" id="1.20.1270.170">
    <property type="match status" value="1"/>
</dbReference>
<evidence type="ECO:0000256" key="3">
    <source>
        <dbReference type="ARBA" id="ARBA00022553"/>
    </source>
</evidence>
<evidence type="ECO:0000256" key="10">
    <source>
        <dbReference type="ARBA" id="ARBA00023016"/>
    </source>
</evidence>
<keyword evidence="5 11" id="KW-0479">Metal-binding</keyword>
<comment type="subunit">
    <text evidence="11">Monomer.</text>
</comment>
<dbReference type="InterPro" id="IPR002575">
    <property type="entry name" value="Aminoglycoside_PTrfase"/>
</dbReference>
<dbReference type="OrthoDB" id="5392197at2"/>
<dbReference type="EMBL" id="LPWH01000051">
    <property type="protein sequence ID" value="POR03941.1"/>
    <property type="molecule type" value="Genomic_DNA"/>
</dbReference>
<feature type="domain" description="Aminoglycoside phosphotransferase" evidence="12">
    <location>
        <begin position="33"/>
        <end position="282"/>
    </location>
</feature>
<dbReference type="InterPro" id="IPR011009">
    <property type="entry name" value="Kinase-like_dom_sf"/>
</dbReference>
<keyword evidence="7 11" id="KW-0418">Kinase</keyword>
<evidence type="ECO:0000313" key="14">
    <source>
        <dbReference type="Proteomes" id="UP000237350"/>
    </source>
</evidence>
<evidence type="ECO:0000256" key="2">
    <source>
        <dbReference type="ARBA" id="ARBA00022527"/>
    </source>
</evidence>
<feature type="active site" evidence="11">
    <location>
        <position position="246"/>
    </location>
</feature>
<dbReference type="GO" id="GO:0005737">
    <property type="term" value="C:cytoplasm"/>
    <property type="evidence" value="ECO:0007669"/>
    <property type="project" value="UniProtKB-SubCell"/>
</dbReference>
<dbReference type="EC" id="2.7.11.1" evidence="11"/>
<keyword evidence="14" id="KW-1185">Reference proteome</keyword>
<comment type="subcellular location">
    <subcellularLocation>
        <location evidence="11">Cytoplasm</location>
    </subcellularLocation>
</comment>
<keyword evidence="6 11" id="KW-0547">Nucleotide-binding</keyword>
<dbReference type="InterPro" id="IPR032882">
    <property type="entry name" value="SrkA/RdoA"/>
</dbReference>
<dbReference type="Pfam" id="PF01636">
    <property type="entry name" value="APH"/>
    <property type="match status" value="1"/>
</dbReference>
<feature type="binding site" evidence="11">
    <location>
        <position position="246"/>
    </location>
    <ligand>
        <name>Mg(2+)</name>
        <dbReference type="ChEBI" id="CHEBI:18420"/>
    </ligand>
</feature>
<evidence type="ECO:0000256" key="5">
    <source>
        <dbReference type="ARBA" id="ARBA00022723"/>
    </source>
</evidence>
<evidence type="ECO:0000256" key="4">
    <source>
        <dbReference type="ARBA" id="ARBA00022679"/>
    </source>
</evidence>
<comment type="catalytic activity">
    <reaction evidence="11">
        <text>L-threonyl-[protein] + ATP = O-phospho-L-threonyl-[protein] + ADP + H(+)</text>
        <dbReference type="Rhea" id="RHEA:46608"/>
        <dbReference type="Rhea" id="RHEA-COMP:11060"/>
        <dbReference type="Rhea" id="RHEA-COMP:11605"/>
        <dbReference type="ChEBI" id="CHEBI:15378"/>
        <dbReference type="ChEBI" id="CHEBI:30013"/>
        <dbReference type="ChEBI" id="CHEBI:30616"/>
        <dbReference type="ChEBI" id="CHEBI:61977"/>
        <dbReference type="ChEBI" id="CHEBI:456216"/>
        <dbReference type="EC" id="2.7.11.1"/>
    </reaction>
</comment>